<accession>A0A0E9SIG5</accession>
<name>A0A0E9SIG5_ANGAN</name>
<reference evidence="1" key="2">
    <citation type="journal article" date="2015" name="Fish Shellfish Immunol.">
        <title>Early steps in the European eel (Anguilla anguilla)-Vibrio vulnificus interaction in the gills: Role of the RtxA13 toxin.</title>
        <authorList>
            <person name="Callol A."/>
            <person name="Pajuelo D."/>
            <person name="Ebbesson L."/>
            <person name="Teles M."/>
            <person name="MacKenzie S."/>
            <person name="Amaro C."/>
        </authorList>
    </citation>
    <scope>NUCLEOTIDE SEQUENCE</scope>
</reference>
<reference evidence="1" key="1">
    <citation type="submission" date="2014-11" db="EMBL/GenBank/DDBJ databases">
        <authorList>
            <person name="Amaro Gonzalez C."/>
        </authorList>
    </citation>
    <scope>NUCLEOTIDE SEQUENCE</scope>
</reference>
<dbReference type="AlphaFoldDB" id="A0A0E9SIG5"/>
<protein>
    <submittedName>
        <fullName evidence="1">Uncharacterized protein</fullName>
    </submittedName>
</protein>
<proteinExistence type="predicted"/>
<dbReference type="EMBL" id="GBXM01067540">
    <property type="protein sequence ID" value="JAH41037.1"/>
    <property type="molecule type" value="Transcribed_RNA"/>
</dbReference>
<organism evidence="1">
    <name type="scientific">Anguilla anguilla</name>
    <name type="common">European freshwater eel</name>
    <name type="synonym">Muraena anguilla</name>
    <dbReference type="NCBI Taxonomy" id="7936"/>
    <lineage>
        <taxon>Eukaryota</taxon>
        <taxon>Metazoa</taxon>
        <taxon>Chordata</taxon>
        <taxon>Craniata</taxon>
        <taxon>Vertebrata</taxon>
        <taxon>Euteleostomi</taxon>
        <taxon>Actinopterygii</taxon>
        <taxon>Neopterygii</taxon>
        <taxon>Teleostei</taxon>
        <taxon>Anguilliformes</taxon>
        <taxon>Anguillidae</taxon>
        <taxon>Anguilla</taxon>
    </lineage>
</organism>
<sequence>MDDSIEKRLSSSSRLIILPPESDSLPPRWFIVSIIKVLDCLCFSIYP</sequence>
<evidence type="ECO:0000313" key="1">
    <source>
        <dbReference type="EMBL" id="JAH41037.1"/>
    </source>
</evidence>